<reference evidence="2" key="1">
    <citation type="submission" date="2022-01" db="EMBL/GenBank/DDBJ databases">
        <title>Genome-Based Taxonomic Classification of the Phylum Actinobacteria.</title>
        <authorList>
            <person name="Gao Y."/>
        </authorList>
    </citation>
    <scope>NUCLEOTIDE SEQUENCE</scope>
    <source>
        <strain evidence="2">KLBMP 8922</strain>
    </source>
</reference>
<keyword evidence="1" id="KW-1133">Transmembrane helix</keyword>
<sequence length="258" mass="26402">MDISKITRVDAAAAGIALLTFIFSFLKYYEVDVPGGDSWNAWASDWAPLTSALVLTPIIGAALYVLGSLLPHIQFAGLNLKQWGLPLSAIGALNAFWVLIGGPEGIDLAVGGIFLVLLAFLLAAVVITAEFVPALKAPLGIGGGAGRQPQQVGGYGQPGGAYGAPAQPGGYGAAPQPTPYGGAAPAAAPAGGDPSFQPYWFSVPDQRQLVDANTNAPTASLNPGVWYLAVANHGQGIMVEVDGVRGVLWNVTGIQKSA</sequence>
<gene>
    <name evidence="2" type="ORF">LZ495_36870</name>
</gene>
<organism evidence="2 3">
    <name type="scientific">Yinghuangia soli</name>
    <dbReference type="NCBI Taxonomy" id="2908204"/>
    <lineage>
        <taxon>Bacteria</taxon>
        <taxon>Bacillati</taxon>
        <taxon>Actinomycetota</taxon>
        <taxon>Actinomycetes</taxon>
        <taxon>Kitasatosporales</taxon>
        <taxon>Streptomycetaceae</taxon>
        <taxon>Yinghuangia</taxon>
    </lineage>
</organism>
<dbReference type="AlphaFoldDB" id="A0AA41U6A7"/>
<keyword evidence="3" id="KW-1185">Reference proteome</keyword>
<comment type="caution">
    <text evidence="2">The sequence shown here is derived from an EMBL/GenBank/DDBJ whole genome shotgun (WGS) entry which is preliminary data.</text>
</comment>
<keyword evidence="1" id="KW-0472">Membrane</keyword>
<dbReference type="EMBL" id="JAKFHA010000038">
    <property type="protein sequence ID" value="MCF2532757.1"/>
    <property type="molecule type" value="Genomic_DNA"/>
</dbReference>
<feature type="transmembrane region" description="Helical" evidence="1">
    <location>
        <begin position="108"/>
        <end position="129"/>
    </location>
</feature>
<accession>A0AA41U6A7</accession>
<evidence type="ECO:0000313" key="3">
    <source>
        <dbReference type="Proteomes" id="UP001165378"/>
    </source>
</evidence>
<dbReference type="RefSeq" id="WP_235057529.1">
    <property type="nucleotide sequence ID" value="NZ_JAKFHA010000038.1"/>
</dbReference>
<evidence type="ECO:0000256" key="1">
    <source>
        <dbReference type="SAM" id="Phobius"/>
    </source>
</evidence>
<feature type="transmembrane region" description="Helical" evidence="1">
    <location>
        <begin position="83"/>
        <end position="102"/>
    </location>
</feature>
<keyword evidence="1" id="KW-0812">Transmembrane</keyword>
<dbReference type="Proteomes" id="UP001165378">
    <property type="component" value="Unassembled WGS sequence"/>
</dbReference>
<feature type="transmembrane region" description="Helical" evidence="1">
    <location>
        <begin position="49"/>
        <end position="71"/>
    </location>
</feature>
<protein>
    <submittedName>
        <fullName evidence="2">DUF5336 domain-containing protein</fullName>
    </submittedName>
</protein>
<feature type="transmembrane region" description="Helical" evidence="1">
    <location>
        <begin position="12"/>
        <end position="29"/>
    </location>
</feature>
<name>A0AA41U6A7_9ACTN</name>
<evidence type="ECO:0000313" key="2">
    <source>
        <dbReference type="EMBL" id="MCF2532757.1"/>
    </source>
</evidence>
<proteinExistence type="predicted"/>